<evidence type="ECO:0000313" key="2">
    <source>
        <dbReference type="Proteomes" id="UP001454036"/>
    </source>
</evidence>
<keyword evidence="2" id="KW-1185">Reference proteome</keyword>
<dbReference type="Proteomes" id="UP001454036">
    <property type="component" value="Unassembled WGS sequence"/>
</dbReference>
<proteinExistence type="predicted"/>
<dbReference type="AlphaFoldDB" id="A0AAV3QCG3"/>
<name>A0AAV3QCG3_LITER</name>
<protein>
    <submittedName>
        <fullName evidence="1">Uncharacterized protein</fullName>
    </submittedName>
</protein>
<accession>A0AAV3QCG3</accession>
<dbReference type="EMBL" id="BAABME010004267">
    <property type="protein sequence ID" value="GAA0161755.1"/>
    <property type="molecule type" value="Genomic_DNA"/>
</dbReference>
<reference evidence="1 2" key="1">
    <citation type="submission" date="2024-01" db="EMBL/GenBank/DDBJ databases">
        <title>The complete chloroplast genome sequence of Lithospermum erythrorhizon: insights into the phylogenetic relationship among Boraginaceae species and the maternal lineages of purple gromwells.</title>
        <authorList>
            <person name="Okada T."/>
            <person name="Watanabe K."/>
        </authorList>
    </citation>
    <scope>NUCLEOTIDE SEQUENCE [LARGE SCALE GENOMIC DNA]</scope>
</reference>
<organism evidence="1 2">
    <name type="scientific">Lithospermum erythrorhizon</name>
    <name type="common">Purple gromwell</name>
    <name type="synonym">Lithospermum officinale var. erythrorhizon</name>
    <dbReference type="NCBI Taxonomy" id="34254"/>
    <lineage>
        <taxon>Eukaryota</taxon>
        <taxon>Viridiplantae</taxon>
        <taxon>Streptophyta</taxon>
        <taxon>Embryophyta</taxon>
        <taxon>Tracheophyta</taxon>
        <taxon>Spermatophyta</taxon>
        <taxon>Magnoliopsida</taxon>
        <taxon>eudicotyledons</taxon>
        <taxon>Gunneridae</taxon>
        <taxon>Pentapetalae</taxon>
        <taxon>asterids</taxon>
        <taxon>lamiids</taxon>
        <taxon>Boraginales</taxon>
        <taxon>Boraginaceae</taxon>
        <taxon>Boraginoideae</taxon>
        <taxon>Lithospermeae</taxon>
        <taxon>Lithospermum</taxon>
    </lineage>
</organism>
<sequence length="158" mass="18276">MFSLFREQEENNVNNMLSFRAKIIARSRFSTKFDPKTQQKHVKTSDFVENKQLSLPLVLEDGGLTNTFQIQAKIKTPNQLKPFTILQFADENLSGKPQFSSHHSFAQPVPSYNSTIDYWNNNDEVETMEVDPFNPLDILTYSENNMMVSIFLMDPQMS</sequence>
<evidence type="ECO:0000313" key="1">
    <source>
        <dbReference type="EMBL" id="GAA0161755.1"/>
    </source>
</evidence>
<comment type="caution">
    <text evidence="1">The sequence shown here is derived from an EMBL/GenBank/DDBJ whole genome shotgun (WGS) entry which is preliminary data.</text>
</comment>
<gene>
    <name evidence="1" type="ORF">LIER_17998</name>
</gene>